<dbReference type="Pfam" id="PF17771">
    <property type="entry name" value="ADAMTS_CR_2"/>
    <property type="match status" value="1"/>
</dbReference>
<dbReference type="GO" id="GO:0030198">
    <property type="term" value="P:extracellular matrix organization"/>
    <property type="evidence" value="ECO:0007669"/>
    <property type="project" value="TreeGrafter"/>
</dbReference>
<keyword evidence="6" id="KW-0677">Repeat</keyword>
<name>A0A1A6HNL5_NEOLE</name>
<evidence type="ECO:0000256" key="4">
    <source>
        <dbReference type="ARBA" id="ARBA00022670"/>
    </source>
</evidence>
<evidence type="ECO:0000256" key="5">
    <source>
        <dbReference type="ARBA" id="ARBA00022723"/>
    </source>
</evidence>
<comment type="subcellular location">
    <subcellularLocation>
        <location evidence="2">Secreted</location>
    </subcellularLocation>
</comment>
<keyword evidence="15" id="KW-1185">Reference proteome</keyword>
<evidence type="ECO:0000259" key="13">
    <source>
        <dbReference type="PROSITE" id="PS50215"/>
    </source>
</evidence>
<keyword evidence="9" id="KW-0482">Metalloprotease</keyword>
<evidence type="ECO:0000256" key="8">
    <source>
        <dbReference type="ARBA" id="ARBA00022833"/>
    </source>
</evidence>
<dbReference type="GO" id="GO:0031012">
    <property type="term" value="C:extracellular matrix"/>
    <property type="evidence" value="ECO:0007669"/>
    <property type="project" value="TreeGrafter"/>
</dbReference>
<dbReference type="Gene3D" id="3.40.390.10">
    <property type="entry name" value="Collagenase (Catalytic Domain)"/>
    <property type="match status" value="1"/>
</dbReference>
<keyword evidence="5" id="KW-0479">Metal-binding</keyword>
<evidence type="ECO:0000313" key="15">
    <source>
        <dbReference type="Proteomes" id="UP000092124"/>
    </source>
</evidence>
<dbReference type="InterPro" id="IPR001590">
    <property type="entry name" value="Peptidase_M12B"/>
</dbReference>
<dbReference type="GO" id="GO:0046872">
    <property type="term" value="F:metal ion binding"/>
    <property type="evidence" value="ECO:0007669"/>
    <property type="project" value="UniProtKB-KW"/>
</dbReference>
<comment type="caution">
    <text evidence="14">The sequence shown here is derived from an EMBL/GenBank/DDBJ whole genome shotgun (WGS) entry which is preliminary data.</text>
</comment>
<protein>
    <recommendedName>
        <fullName evidence="13">Peptidase M12B domain-containing protein</fullName>
    </recommendedName>
</protein>
<evidence type="ECO:0000256" key="11">
    <source>
        <dbReference type="ARBA" id="ARBA00023180"/>
    </source>
</evidence>
<dbReference type="PROSITE" id="PS50215">
    <property type="entry name" value="ADAM_MEPRO"/>
    <property type="match status" value="1"/>
</dbReference>
<dbReference type="InterPro" id="IPR006586">
    <property type="entry name" value="ADAM_Cys-rich"/>
</dbReference>
<comment type="cofactor">
    <cofactor evidence="1">
        <name>Zn(2+)</name>
        <dbReference type="ChEBI" id="CHEBI:29105"/>
    </cofactor>
</comment>
<keyword evidence="11" id="KW-0325">Glycoprotein</keyword>
<comment type="caution">
    <text evidence="12">Lacks conserved residue(s) required for the propagation of feature annotation.</text>
</comment>
<dbReference type="PRINTS" id="PR01705">
    <property type="entry name" value="TSP1REPEAT"/>
</dbReference>
<dbReference type="Pfam" id="PF00090">
    <property type="entry name" value="TSP_1"/>
    <property type="match status" value="1"/>
</dbReference>
<keyword evidence="7" id="KW-0378">Hydrolase</keyword>
<dbReference type="PANTHER" id="PTHR13723:SF151">
    <property type="entry name" value="A DISINTEGRIN AND METALLOPROTEINASE WITH THROMBOSPONDIN MOTIFS 17"/>
    <property type="match status" value="1"/>
</dbReference>
<dbReference type="GO" id="GO:0005576">
    <property type="term" value="C:extracellular region"/>
    <property type="evidence" value="ECO:0007669"/>
    <property type="project" value="UniProtKB-SubCell"/>
</dbReference>
<dbReference type="SMART" id="SM00209">
    <property type="entry name" value="TSP1"/>
    <property type="match status" value="1"/>
</dbReference>
<dbReference type="STRING" id="56216.A0A1A6HNL5"/>
<dbReference type="GO" id="GO:0004222">
    <property type="term" value="F:metalloendopeptidase activity"/>
    <property type="evidence" value="ECO:0007669"/>
    <property type="project" value="InterPro"/>
</dbReference>
<dbReference type="InterPro" id="IPR036383">
    <property type="entry name" value="TSP1_rpt_sf"/>
</dbReference>
<dbReference type="PANTHER" id="PTHR13723">
    <property type="entry name" value="ADAMTS A DISINTEGRIN AND METALLOPROTEASE WITH THROMBOSPONDIN MOTIFS PROTEASE"/>
    <property type="match status" value="1"/>
</dbReference>
<reference evidence="14 15" key="1">
    <citation type="submission" date="2016-06" db="EMBL/GenBank/DDBJ databases">
        <title>The Draft Genome Sequence and Annotation of the Desert Woodrat Neotoma lepida.</title>
        <authorList>
            <person name="Campbell M."/>
            <person name="Oakeson K.F."/>
            <person name="Yandell M."/>
            <person name="Halpert J.R."/>
            <person name="Dearing D."/>
        </authorList>
    </citation>
    <scope>NUCLEOTIDE SEQUENCE [LARGE SCALE GENOMIC DNA]</scope>
    <source>
        <strain evidence="14">417</strain>
        <tissue evidence="14">Liver</tissue>
    </source>
</reference>
<dbReference type="FunFam" id="2.20.100.10:FF:000001">
    <property type="entry name" value="semaphorin-5A isoform X1"/>
    <property type="match status" value="1"/>
</dbReference>
<evidence type="ECO:0000256" key="2">
    <source>
        <dbReference type="ARBA" id="ARBA00004613"/>
    </source>
</evidence>
<evidence type="ECO:0000256" key="3">
    <source>
        <dbReference type="ARBA" id="ARBA00022525"/>
    </source>
</evidence>
<dbReference type="Gene3D" id="3.40.1620.60">
    <property type="match status" value="1"/>
</dbReference>
<keyword evidence="10" id="KW-1015">Disulfide bond</keyword>
<dbReference type="GO" id="GO:0006508">
    <property type="term" value="P:proteolysis"/>
    <property type="evidence" value="ECO:0007669"/>
    <property type="project" value="UniProtKB-KW"/>
</dbReference>
<dbReference type="InterPro" id="IPR000884">
    <property type="entry name" value="TSP1_rpt"/>
</dbReference>
<sequence>MNHDDDHSSCAGRSHIMSGEWVKGRNPSDLSWSSCSRDDLENFLKSKVSTCLLITDPRSQHALRLPYKLPGMHYSANEQCQILFGTNATFCRNMESSGGPQPITVDSLVSVFRMLVFKVTPRQGSKAVRAQMLCQLSALAPDPILPLKRSGPARAVMIKRLSEVSSTIQKTMHLMCAGLWCLVEGDTSCKTKLDPPLDGTECGADKWCRAGECVSKTPIPEHVDGDWSPWGTWSMCSRTCGTGARFRQRKCDNPPPGPGGTHCQGASVEHAACENLPCPKGVPSFRDQQCQAHDRLSSKKRGLLTAVVV</sequence>
<evidence type="ECO:0000313" key="14">
    <source>
        <dbReference type="EMBL" id="OBS79834.1"/>
    </source>
</evidence>
<keyword evidence="3" id="KW-0964">Secreted</keyword>
<evidence type="ECO:0000256" key="9">
    <source>
        <dbReference type="ARBA" id="ARBA00023049"/>
    </source>
</evidence>
<evidence type="ECO:0000256" key="1">
    <source>
        <dbReference type="ARBA" id="ARBA00001947"/>
    </source>
</evidence>
<evidence type="ECO:0000256" key="7">
    <source>
        <dbReference type="ARBA" id="ARBA00022801"/>
    </source>
</evidence>
<evidence type="ECO:0000256" key="12">
    <source>
        <dbReference type="PROSITE-ProRule" id="PRU00276"/>
    </source>
</evidence>
<dbReference type="Gene3D" id="2.20.100.10">
    <property type="entry name" value="Thrombospondin type-1 (TSP1) repeat"/>
    <property type="match status" value="1"/>
</dbReference>
<organism evidence="14 15">
    <name type="scientific">Neotoma lepida</name>
    <name type="common">Desert woodrat</name>
    <dbReference type="NCBI Taxonomy" id="56216"/>
    <lineage>
        <taxon>Eukaryota</taxon>
        <taxon>Metazoa</taxon>
        <taxon>Chordata</taxon>
        <taxon>Craniata</taxon>
        <taxon>Vertebrata</taxon>
        <taxon>Euteleostomi</taxon>
        <taxon>Mammalia</taxon>
        <taxon>Eutheria</taxon>
        <taxon>Euarchontoglires</taxon>
        <taxon>Glires</taxon>
        <taxon>Rodentia</taxon>
        <taxon>Myomorpha</taxon>
        <taxon>Muroidea</taxon>
        <taxon>Cricetidae</taxon>
        <taxon>Neotominae</taxon>
        <taxon>Neotoma</taxon>
    </lineage>
</organism>
<keyword evidence="4" id="KW-0645">Protease</keyword>
<dbReference type="OrthoDB" id="10035764at2759"/>
<dbReference type="EMBL" id="LZPO01017839">
    <property type="protein sequence ID" value="OBS79834.1"/>
    <property type="molecule type" value="Genomic_DNA"/>
</dbReference>
<dbReference type="Proteomes" id="UP000092124">
    <property type="component" value="Unassembled WGS sequence"/>
</dbReference>
<feature type="domain" description="Peptidase M12B" evidence="13">
    <location>
        <begin position="1"/>
        <end position="56"/>
    </location>
</feature>
<feature type="non-terminal residue" evidence="14">
    <location>
        <position position="309"/>
    </location>
</feature>
<keyword evidence="8" id="KW-0862">Zinc</keyword>
<dbReference type="SUPFAM" id="SSF55486">
    <property type="entry name" value="Metalloproteases ('zincins'), catalytic domain"/>
    <property type="match status" value="1"/>
</dbReference>
<dbReference type="SUPFAM" id="SSF82895">
    <property type="entry name" value="TSP-1 type 1 repeat"/>
    <property type="match status" value="1"/>
</dbReference>
<dbReference type="PROSITE" id="PS50092">
    <property type="entry name" value="TSP1"/>
    <property type="match status" value="1"/>
</dbReference>
<dbReference type="AlphaFoldDB" id="A0A1A6HNL5"/>
<dbReference type="InterPro" id="IPR041645">
    <property type="entry name" value="ADAMTS_CR_2"/>
</dbReference>
<accession>A0A1A6HNL5</accession>
<evidence type="ECO:0000256" key="6">
    <source>
        <dbReference type="ARBA" id="ARBA00022737"/>
    </source>
</evidence>
<proteinExistence type="predicted"/>
<dbReference type="InterPro" id="IPR050439">
    <property type="entry name" value="ADAMTS_ADAMTS-like"/>
</dbReference>
<evidence type="ECO:0000256" key="10">
    <source>
        <dbReference type="ARBA" id="ARBA00023157"/>
    </source>
</evidence>
<dbReference type="InterPro" id="IPR024079">
    <property type="entry name" value="MetalloPept_cat_dom_sf"/>
</dbReference>
<dbReference type="SMART" id="SM00608">
    <property type="entry name" value="ACR"/>
    <property type="match status" value="1"/>
</dbReference>
<gene>
    <name evidence="14" type="ORF">A6R68_21964</name>
</gene>